<organism evidence="11 12">
    <name type="scientific">Desulfonatronum thiosulfatophilum</name>
    <dbReference type="NCBI Taxonomy" id="617002"/>
    <lineage>
        <taxon>Bacteria</taxon>
        <taxon>Pseudomonadati</taxon>
        <taxon>Thermodesulfobacteriota</taxon>
        <taxon>Desulfovibrionia</taxon>
        <taxon>Desulfovibrionales</taxon>
        <taxon>Desulfonatronaceae</taxon>
        <taxon>Desulfonatronum</taxon>
    </lineage>
</organism>
<proteinExistence type="inferred from homology"/>
<comment type="similarity">
    <text evidence="1">Belongs to the FlgM family.</text>
</comment>
<dbReference type="Proteomes" id="UP000198771">
    <property type="component" value="Unassembled WGS sequence"/>
</dbReference>
<feature type="domain" description="Anti-sigma-28 factor FlgM C-terminal" evidence="10">
    <location>
        <begin position="37"/>
        <end position="91"/>
    </location>
</feature>
<evidence type="ECO:0000313" key="11">
    <source>
        <dbReference type="EMBL" id="SDB44836.1"/>
    </source>
</evidence>
<gene>
    <name evidence="11" type="ORF">SAMN05660653_02157</name>
</gene>
<evidence type="ECO:0000313" key="12">
    <source>
        <dbReference type="Proteomes" id="UP000198771"/>
    </source>
</evidence>
<reference evidence="11 12" key="1">
    <citation type="submission" date="2016-10" db="EMBL/GenBank/DDBJ databases">
        <authorList>
            <person name="de Groot N.N."/>
        </authorList>
    </citation>
    <scope>NUCLEOTIDE SEQUENCE [LARGE SCALE GENOMIC DNA]</scope>
    <source>
        <strain evidence="11 12">ASO4-2</strain>
    </source>
</reference>
<comment type="function">
    <text evidence="7">Responsible for the coupling of flagellin expression to flagellar assembly by preventing expression of the flagellin genes when a component of the middle class of proteins is defective. It negatively regulates flagellar genes by inhibiting the activity of FliA by directly binding to FliA.</text>
</comment>
<feature type="compositionally biased region" description="Basic and acidic residues" evidence="9">
    <location>
        <begin position="1"/>
        <end position="26"/>
    </location>
</feature>
<dbReference type="InterPro" id="IPR031316">
    <property type="entry name" value="FlgM_C"/>
</dbReference>
<dbReference type="Pfam" id="PF04316">
    <property type="entry name" value="FlgM"/>
    <property type="match status" value="1"/>
</dbReference>
<accession>A0A1G6DI87</accession>
<evidence type="ECO:0000259" key="10">
    <source>
        <dbReference type="Pfam" id="PF04316"/>
    </source>
</evidence>
<dbReference type="RefSeq" id="WP_092121319.1">
    <property type="nucleotide sequence ID" value="NZ_FMXO01000012.1"/>
</dbReference>
<keyword evidence="3" id="KW-0678">Repressor</keyword>
<evidence type="ECO:0000256" key="4">
    <source>
        <dbReference type="ARBA" id="ARBA00022795"/>
    </source>
</evidence>
<evidence type="ECO:0000256" key="6">
    <source>
        <dbReference type="ARBA" id="ARBA00023163"/>
    </source>
</evidence>
<evidence type="ECO:0000256" key="9">
    <source>
        <dbReference type="SAM" id="MobiDB-lite"/>
    </source>
</evidence>
<evidence type="ECO:0000256" key="2">
    <source>
        <dbReference type="ARBA" id="ARBA00017823"/>
    </source>
</evidence>
<evidence type="ECO:0000256" key="8">
    <source>
        <dbReference type="ARBA" id="ARBA00030117"/>
    </source>
</evidence>
<name>A0A1G6DI87_9BACT</name>
<evidence type="ECO:0000256" key="3">
    <source>
        <dbReference type="ARBA" id="ARBA00022491"/>
    </source>
</evidence>
<keyword evidence="6" id="KW-0804">Transcription</keyword>
<keyword evidence="5" id="KW-0805">Transcription regulation</keyword>
<evidence type="ECO:0000256" key="1">
    <source>
        <dbReference type="ARBA" id="ARBA00005322"/>
    </source>
</evidence>
<dbReference type="NCBIfam" id="TIGR03824">
    <property type="entry name" value="FlgM_jcvi"/>
    <property type="match status" value="1"/>
</dbReference>
<keyword evidence="4" id="KW-1005">Bacterial flagellum biogenesis</keyword>
<sequence length="101" mass="11104">MEIKKLIDAFRPVESRESGPKAEKKGPAAGTASTQGDRISLSAGAQTYRGVQAVAEADSGVRTDRVEQIKEQVESNTYQMNSRKTAEKMLEQEYGAWGRQI</sequence>
<evidence type="ECO:0000256" key="7">
    <source>
        <dbReference type="ARBA" id="ARBA00024739"/>
    </source>
</evidence>
<dbReference type="InterPro" id="IPR035890">
    <property type="entry name" value="Anti-sigma-28_factor_FlgM_sf"/>
</dbReference>
<evidence type="ECO:0000256" key="5">
    <source>
        <dbReference type="ARBA" id="ARBA00023015"/>
    </source>
</evidence>
<dbReference type="OrthoDB" id="9797114at2"/>
<feature type="region of interest" description="Disordered" evidence="9">
    <location>
        <begin position="1"/>
        <end position="44"/>
    </location>
</feature>
<dbReference type="GO" id="GO:0044781">
    <property type="term" value="P:bacterial-type flagellum organization"/>
    <property type="evidence" value="ECO:0007669"/>
    <property type="project" value="UniProtKB-KW"/>
</dbReference>
<keyword evidence="12" id="KW-1185">Reference proteome</keyword>
<protein>
    <recommendedName>
        <fullName evidence="2">Negative regulator of flagellin synthesis</fullName>
    </recommendedName>
    <alternativeName>
        <fullName evidence="8">Anti-sigma-28 factor</fullName>
    </alternativeName>
</protein>
<dbReference type="GO" id="GO:0045892">
    <property type="term" value="P:negative regulation of DNA-templated transcription"/>
    <property type="evidence" value="ECO:0007669"/>
    <property type="project" value="InterPro"/>
</dbReference>
<dbReference type="SUPFAM" id="SSF101498">
    <property type="entry name" value="Anti-sigma factor FlgM"/>
    <property type="match status" value="1"/>
</dbReference>
<dbReference type="STRING" id="617002.SAMN05660653_02157"/>
<dbReference type="InterPro" id="IPR007412">
    <property type="entry name" value="FlgM"/>
</dbReference>
<dbReference type="AlphaFoldDB" id="A0A1G6DI87"/>
<dbReference type="EMBL" id="FMXO01000012">
    <property type="protein sequence ID" value="SDB44836.1"/>
    <property type="molecule type" value="Genomic_DNA"/>
</dbReference>